<name>A0A4C1UM69_EUMVA</name>
<dbReference type="EMBL" id="BGZK01000189">
    <property type="protein sequence ID" value="GBP27076.1"/>
    <property type="molecule type" value="Genomic_DNA"/>
</dbReference>
<protein>
    <submittedName>
        <fullName evidence="2">Uncharacterized protein</fullName>
    </submittedName>
</protein>
<dbReference type="AlphaFoldDB" id="A0A4C1UM69"/>
<feature type="region of interest" description="Disordered" evidence="1">
    <location>
        <begin position="39"/>
        <end position="62"/>
    </location>
</feature>
<comment type="caution">
    <text evidence="2">The sequence shown here is derived from an EMBL/GenBank/DDBJ whole genome shotgun (WGS) entry which is preliminary data.</text>
</comment>
<proteinExistence type="predicted"/>
<keyword evidence="3" id="KW-1185">Reference proteome</keyword>
<gene>
    <name evidence="2" type="ORF">EVAR_16743_1</name>
</gene>
<sequence length="105" mass="11872">MSEIAFRVRNPRAYSTVRRASLAARRSVLYPDYFRSARFRNGNKGANGSARAPPAAQVPGERWKSERVGFPAVFRRPSWILNSELLSVSPPRITIAMSLRRIVNL</sequence>
<evidence type="ECO:0000313" key="2">
    <source>
        <dbReference type="EMBL" id="GBP27076.1"/>
    </source>
</evidence>
<reference evidence="2 3" key="1">
    <citation type="journal article" date="2019" name="Commun. Biol.">
        <title>The bagworm genome reveals a unique fibroin gene that provides high tensile strength.</title>
        <authorList>
            <person name="Kono N."/>
            <person name="Nakamura H."/>
            <person name="Ohtoshi R."/>
            <person name="Tomita M."/>
            <person name="Numata K."/>
            <person name="Arakawa K."/>
        </authorList>
    </citation>
    <scope>NUCLEOTIDE SEQUENCE [LARGE SCALE GENOMIC DNA]</scope>
</reference>
<organism evidence="2 3">
    <name type="scientific">Eumeta variegata</name>
    <name type="common">Bagworm moth</name>
    <name type="synonym">Eumeta japonica</name>
    <dbReference type="NCBI Taxonomy" id="151549"/>
    <lineage>
        <taxon>Eukaryota</taxon>
        <taxon>Metazoa</taxon>
        <taxon>Ecdysozoa</taxon>
        <taxon>Arthropoda</taxon>
        <taxon>Hexapoda</taxon>
        <taxon>Insecta</taxon>
        <taxon>Pterygota</taxon>
        <taxon>Neoptera</taxon>
        <taxon>Endopterygota</taxon>
        <taxon>Lepidoptera</taxon>
        <taxon>Glossata</taxon>
        <taxon>Ditrysia</taxon>
        <taxon>Tineoidea</taxon>
        <taxon>Psychidae</taxon>
        <taxon>Oiketicinae</taxon>
        <taxon>Eumeta</taxon>
    </lineage>
</organism>
<accession>A0A4C1UM69</accession>
<evidence type="ECO:0000256" key="1">
    <source>
        <dbReference type="SAM" id="MobiDB-lite"/>
    </source>
</evidence>
<evidence type="ECO:0000313" key="3">
    <source>
        <dbReference type="Proteomes" id="UP000299102"/>
    </source>
</evidence>
<dbReference type="Proteomes" id="UP000299102">
    <property type="component" value="Unassembled WGS sequence"/>
</dbReference>